<evidence type="ECO:0000313" key="3">
    <source>
        <dbReference type="EMBL" id="MDI6099471.1"/>
    </source>
</evidence>
<accession>A0ABT6WIB2</accession>
<dbReference type="EMBL" id="JASCTH010000007">
    <property type="protein sequence ID" value="MDI6099471.1"/>
    <property type="molecule type" value="Genomic_DNA"/>
</dbReference>
<protein>
    <recommendedName>
        <fullName evidence="5">Ig-like domain-containing protein</fullName>
    </recommendedName>
</protein>
<organism evidence="3 4">
    <name type="scientific">Actinoplanes sandaracinus</name>
    <dbReference type="NCBI Taxonomy" id="3045177"/>
    <lineage>
        <taxon>Bacteria</taxon>
        <taxon>Bacillati</taxon>
        <taxon>Actinomycetota</taxon>
        <taxon>Actinomycetes</taxon>
        <taxon>Micromonosporales</taxon>
        <taxon>Micromonosporaceae</taxon>
        <taxon>Actinoplanes</taxon>
    </lineage>
</organism>
<dbReference type="InterPro" id="IPR006311">
    <property type="entry name" value="TAT_signal"/>
</dbReference>
<feature type="compositionally biased region" description="Low complexity" evidence="1">
    <location>
        <begin position="56"/>
        <end position="77"/>
    </location>
</feature>
<name>A0ABT6WIB2_9ACTN</name>
<keyword evidence="4" id="KW-1185">Reference proteome</keyword>
<evidence type="ECO:0008006" key="5">
    <source>
        <dbReference type="Google" id="ProtNLM"/>
    </source>
</evidence>
<keyword evidence="2" id="KW-0472">Membrane</keyword>
<gene>
    <name evidence="3" type="ORF">QLQ12_12785</name>
</gene>
<feature type="region of interest" description="Disordered" evidence="1">
    <location>
        <begin position="40"/>
        <end position="106"/>
    </location>
</feature>
<reference evidence="3 4" key="1">
    <citation type="submission" date="2023-05" db="EMBL/GenBank/DDBJ databases">
        <title>Actinoplanes sp. NEAU-A12 genome sequencing.</title>
        <authorList>
            <person name="Wang Z.-S."/>
        </authorList>
    </citation>
    <scope>NUCLEOTIDE SEQUENCE [LARGE SCALE GENOMIC DNA]</scope>
    <source>
        <strain evidence="3 4">NEAU-A12</strain>
    </source>
</reference>
<dbReference type="Proteomes" id="UP001241758">
    <property type="component" value="Unassembled WGS sequence"/>
</dbReference>
<keyword evidence="2" id="KW-1133">Transmembrane helix</keyword>
<dbReference type="PROSITE" id="PS51318">
    <property type="entry name" value="TAT"/>
    <property type="match status" value="1"/>
</dbReference>
<proteinExistence type="predicted"/>
<evidence type="ECO:0000256" key="2">
    <source>
        <dbReference type="SAM" id="Phobius"/>
    </source>
</evidence>
<evidence type="ECO:0000313" key="4">
    <source>
        <dbReference type="Proteomes" id="UP001241758"/>
    </source>
</evidence>
<keyword evidence="2" id="KW-0812">Transmembrane</keyword>
<comment type="caution">
    <text evidence="3">The sequence shown here is derived from an EMBL/GenBank/DDBJ whole genome shotgun (WGS) entry which is preliminary data.</text>
</comment>
<feature type="transmembrane region" description="Helical" evidence="2">
    <location>
        <begin position="16"/>
        <end position="35"/>
    </location>
</feature>
<evidence type="ECO:0000256" key="1">
    <source>
        <dbReference type="SAM" id="MobiDB-lite"/>
    </source>
</evidence>
<dbReference type="RefSeq" id="WP_282759670.1">
    <property type="nucleotide sequence ID" value="NZ_JASCTH010000007.1"/>
</dbReference>
<sequence>MSDQNATPPAATGRRWFVAALLFMVIAAVAGGAALSRTRGTEAGTGLGPEPETSTPASAPGAALSAAAGPLPDGPASEPEPEPEPSRGTPKPPATTRAVSGTTSPAPARPVIVHFRVVSPPACPSGTDQVRHEGDPVILEWQVTGADRTTLAVDGPGHYAEYGVTGSTRVNFPCGGEPGSYQAHTYTLTAFDGDATMSKTLTVRARVQEMAAT</sequence>